<evidence type="ECO:0000313" key="2">
    <source>
        <dbReference type="EMBL" id="QBM28382.1"/>
    </source>
</evidence>
<feature type="compositionally biased region" description="Basic and acidic residues" evidence="1">
    <location>
        <begin position="397"/>
        <end position="407"/>
    </location>
</feature>
<feature type="region of interest" description="Disordered" evidence="1">
    <location>
        <begin position="497"/>
        <end position="557"/>
    </location>
</feature>
<sequence>MSAAQWREATGLSTHEQASARGELTRRGLLEEALAGRPAILHYRVNLHATASFLDLDQLNWETMSELFHSCIRFYKPLSDICGGVSAGLYLSYLLQRQSFALRNPQVDTAAVELFPGEFCYRPEHARIALCLGIKAQRNAREKLKAAGFIREGRSSQEVVATRVNLAAIASCLQAQEQPVRKRSARKVAAAVPLALVPARKPVKPVKEEVAKLSRTTLPQRQQSLFAPMSLAHPMSPSGRDTTTERAPVVEHSSAAAIAGAAQLVRSLFAPSLFGRHRDANKAAPIFSTSLPVPKLSTTSALAGPEFALSENSIRPFLDVNLPFFKNYKEQGISRYSQTTTTPPADDTASELPGRRRISRPGAQKKDTAVVPETGWEATGQSAESAFGDRVGMGQGRSKETPADPQHRLVPQQDEAAPKPVDLYFPDRLEPSLRAGVLAALAQAKPEARQDLLDELAGHLAMPNKTIHNPIGWLHTLIRKQAEGFVSLALAPQVAEQRRSRQRHQQRLAKAMTSALQEPAAATAEGQPSSDSEIKRTHRQKLQELRATFDAKRGGQA</sequence>
<feature type="region of interest" description="Disordered" evidence="1">
    <location>
        <begin position="335"/>
        <end position="415"/>
    </location>
</feature>
<keyword evidence="3" id="KW-1185">Reference proteome</keyword>
<dbReference type="AlphaFoldDB" id="A0A4P6WWL8"/>
<dbReference type="Proteomes" id="UP000293912">
    <property type="component" value="Chromosome"/>
</dbReference>
<proteinExistence type="predicted"/>
<dbReference type="KEGG" id="hpse:HPF_11835"/>
<organism evidence="2 3">
    <name type="scientific">Hydrogenophaga pseudoflava</name>
    <name type="common">Pseudomonas carboxydoflava</name>
    <dbReference type="NCBI Taxonomy" id="47421"/>
    <lineage>
        <taxon>Bacteria</taxon>
        <taxon>Pseudomonadati</taxon>
        <taxon>Pseudomonadota</taxon>
        <taxon>Betaproteobacteria</taxon>
        <taxon>Burkholderiales</taxon>
        <taxon>Comamonadaceae</taxon>
        <taxon>Hydrogenophaga</taxon>
    </lineage>
</organism>
<feature type="compositionally biased region" description="Basic and acidic residues" evidence="1">
    <location>
        <begin position="541"/>
        <end position="557"/>
    </location>
</feature>
<evidence type="ECO:0000313" key="3">
    <source>
        <dbReference type="Proteomes" id="UP000293912"/>
    </source>
</evidence>
<dbReference type="EMBL" id="CP037867">
    <property type="protein sequence ID" value="QBM28382.1"/>
    <property type="molecule type" value="Genomic_DNA"/>
</dbReference>
<evidence type="ECO:0000256" key="1">
    <source>
        <dbReference type="SAM" id="MobiDB-lite"/>
    </source>
</evidence>
<gene>
    <name evidence="2" type="ORF">HPF_11835</name>
</gene>
<accession>A0A4P6WWL8</accession>
<name>A0A4P6WWL8_HYDPS</name>
<protein>
    <submittedName>
        <fullName evidence="2">Uncharacterized protein</fullName>
    </submittedName>
</protein>
<feature type="region of interest" description="Disordered" evidence="1">
    <location>
        <begin position="1"/>
        <end position="20"/>
    </location>
</feature>
<reference evidence="2 3" key="1">
    <citation type="submission" date="2019-03" db="EMBL/GenBank/DDBJ databases">
        <authorList>
            <person name="Sebastian G."/>
            <person name="Baumann P."/>
            <person name="Ruckert C."/>
            <person name="Kalinowski J."/>
            <person name="Nebel B."/>
            <person name="Takors R."/>
            <person name="Blombach B."/>
        </authorList>
    </citation>
    <scope>NUCLEOTIDE SEQUENCE [LARGE SCALE GENOMIC DNA]</scope>
    <source>
        <strain evidence="2 3">DSM 1084</strain>
    </source>
</reference>